<feature type="non-terminal residue" evidence="1">
    <location>
        <position position="63"/>
    </location>
</feature>
<feature type="non-terminal residue" evidence="1">
    <location>
        <position position="1"/>
    </location>
</feature>
<accession>A0A699XLZ2</accession>
<dbReference type="AlphaFoldDB" id="A0A699XLZ2"/>
<gene>
    <name evidence="1" type="ORF">Tci_931299</name>
</gene>
<reference evidence="1" key="1">
    <citation type="journal article" date="2019" name="Sci. Rep.">
        <title>Draft genome of Tanacetum cinerariifolium, the natural source of mosquito coil.</title>
        <authorList>
            <person name="Yamashiro T."/>
            <person name="Shiraishi A."/>
            <person name="Satake H."/>
            <person name="Nakayama K."/>
        </authorList>
    </citation>
    <scope>NUCLEOTIDE SEQUENCE</scope>
</reference>
<sequence>EEYIMLEERKARRRGRVFIWKTATYGKIRVDDDFHNLRSVETEFLAIVMDDTFASQDALRSNL</sequence>
<evidence type="ECO:0000313" key="1">
    <source>
        <dbReference type="EMBL" id="GFD59330.1"/>
    </source>
</evidence>
<proteinExistence type="predicted"/>
<comment type="caution">
    <text evidence="1">The sequence shown here is derived from an EMBL/GenBank/DDBJ whole genome shotgun (WGS) entry which is preliminary data.</text>
</comment>
<protein>
    <submittedName>
        <fullName evidence="1">Uncharacterized protein</fullName>
    </submittedName>
</protein>
<name>A0A699XLZ2_TANCI</name>
<organism evidence="1">
    <name type="scientific">Tanacetum cinerariifolium</name>
    <name type="common">Dalmatian daisy</name>
    <name type="synonym">Chrysanthemum cinerariifolium</name>
    <dbReference type="NCBI Taxonomy" id="118510"/>
    <lineage>
        <taxon>Eukaryota</taxon>
        <taxon>Viridiplantae</taxon>
        <taxon>Streptophyta</taxon>
        <taxon>Embryophyta</taxon>
        <taxon>Tracheophyta</taxon>
        <taxon>Spermatophyta</taxon>
        <taxon>Magnoliopsida</taxon>
        <taxon>eudicotyledons</taxon>
        <taxon>Gunneridae</taxon>
        <taxon>Pentapetalae</taxon>
        <taxon>asterids</taxon>
        <taxon>campanulids</taxon>
        <taxon>Asterales</taxon>
        <taxon>Asteraceae</taxon>
        <taxon>Asteroideae</taxon>
        <taxon>Anthemideae</taxon>
        <taxon>Anthemidinae</taxon>
        <taxon>Tanacetum</taxon>
    </lineage>
</organism>
<dbReference type="EMBL" id="BKCJ011863624">
    <property type="protein sequence ID" value="GFD59330.1"/>
    <property type="molecule type" value="Genomic_DNA"/>
</dbReference>